<protein>
    <recommendedName>
        <fullName evidence="3">DUF4406 domain-containing protein</fullName>
    </recommendedName>
</protein>
<dbReference type="SUPFAM" id="SSF52309">
    <property type="entry name" value="N-(deoxy)ribosyltransferase-like"/>
    <property type="match status" value="1"/>
</dbReference>
<sequence length="109" mass="12032">MKRIYISGPMTGLPGLNFCAFHCAAAQLRALGYEVVNPAEKQSETEGLSWEEHLRQDLQQMLTCDTIALLPGWEASKGAHLELHVAHRVGMNVVSVAELHRQELEAIPA</sequence>
<reference evidence="1 2" key="1">
    <citation type="submission" date="2016-11" db="EMBL/GenBank/DDBJ databases">
        <authorList>
            <person name="Jaros S."/>
            <person name="Januszkiewicz K."/>
            <person name="Wedrychowicz H."/>
        </authorList>
    </citation>
    <scope>NUCLEOTIDE SEQUENCE [LARGE SCALE GENOMIC DNA]</scope>
    <source>
        <strain evidence="1 2">ACAM 239</strain>
    </source>
</reference>
<dbReference type="AlphaFoldDB" id="A0A1N6DMC8"/>
<accession>A0A1N6DMC8</accession>
<dbReference type="Proteomes" id="UP000185024">
    <property type="component" value="Unassembled WGS sequence"/>
</dbReference>
<name>A0A1N6DMC8_9GAMM</name>
<organism evidence="1 2">
    <name type="scientific">Vreelandella aquamarina</name>
    <dbReference type="NCBI Taxonomy" id="77097"/>
    <lineage>
        <taxon>Bacteria</taxon>
        <taxon>Pseudomonadati</taxon>
        <taxon>Pseudomonadota</taxon>
        <taxon>Gammaproteobacteria</taxon>
        <taxon>Oceanospirillales</taxon>
        <taxon>Halomonadaceae</taxon>
        <taxon>Vreelandella</taxon>
    </lineage>
</organism>
<dbReference type="EMBL" id="FSQX01000001">
    <property type="protein sequence ID" value="SIN62154.1"/>
    <property type="molecule type" value="Genomic_DNA"/>
</dbReference>
<evidence type="ECO:0000313" key="1">
    <source>
        <dbReference type="EMBL" id="SIN62154.1"/>
    </source>
</evidence>
<evidence type="ECO:0008006" key="3">
    <source>
        <dbReference type="Google" id="ProtNLM"/>
    </source>
</evidence>
<evidence type="ECO:0000313" key="2">
    <source>
        <dbReference type="Proteomes" id="UP000185024"/>
    </source>
</evidence>
<dbReference type="Pfam" id="PF14359">
    <property type="entry name" value="DUF4406"/>
    <property type="match status" value="1"/>
</dbReference>
<dbReference type="RefSeq" id="WP_074210838.1">
    <property type="nucleotide sequence ID" value="NZ_BJOI01000012.1"/>
</dbReference>
<gene>
    <name evidence="1" type="ORF">SAMN05878438_0800</name>
</gene>
<dbReference type="Gene3D" id="3.40.50.450">
    <property type="match status" value="1"/>
</dbReference>
<dbReference type="InterPro" id="IPR025518">
    <property type="entry name" value="DUF4406"/>
</dbReference>
<proteinExistence type="predicted"/>
<dbReference type="GeneID" id="97276269"/>